<dbReference type="EMBL" id="CP001778">
    <property type="protein sequence ID" value="ADD43522.1"/>
    <property type="molecule type" value="Genomic_DNA"/>
</dbReference>
<protein>
    <submittedName>
        <fullName evidence="6">Periplasmic binding protein</fullName>
    </submittedName>
</protein>
<dbReference type="Proteomes" id="UP000000844">
    <property type="component" value="Chromosome"/>
</dbReference>
<evidence type="ECO:0000313" key="7">
    <source>
        <dbReference type="Proteomes" id="UP000000844"/>
    </source>
</evidence>
<feature type="domain" description="Fe/B12 periplasmic-binding" evidence="5">
    <location>
        <begin position="47"/>
        <end position="316"/>
    </location>
</feature>
<dbReference type="PROSITE" id="PS50983">
    <property type="entry name" value="FE_B12_PBP"/>
    <property type="match status" value="1"/>
</dbReference>
<gene>
    <name evidence="6" type="ordered locus">Snas_3867</name>
</gene>
<proteinExistence type="inferred from homology"/>
<accession>D3PYT9</accession>
<evidence type="ECO:0000256" key="2">
    <source>
        <dbReference type="ARBA" id="ARBA00008814"/>
    </source>
</evidence>
<comment type="similarity">
    <text evidence="2">Belongs to the bacterial solute-binding protein 8 family.</text>
</comment>
<dbReference type="PANTHER" id="PTHR30532">
    <property type="entry name" value="IRON III DICITRATE-BINDING PERIPLASMIC PROTEIN"/>
    <property type="match status" value="1"/>
</dbReference>
<name>D3PYT9_STANL</name>
<organism evidence="6 7">
    <name type="scientific">Stackebrandtia nassauensis (strain DSM 44728 / CIP 108903 / NRRL B-16338 / NBRC 102104 / LLR-40K-21)</name>
    <dbReference type="NCBI Taxonomy" id="446470"/>
    <lineage>
        <taxon>Bacteria</taxon>
        <taxon>Bacillati</taxon>
        <taxon>Actinomycetota</taxon>
        <taxon>Actinomycetes</taxon>
        <taxon>Glycomycetales</taxon>
        <taxon>Glycomycetaceae</taxon>
        <taxon>Stackebrandtia</taxon>
    </lineage>
</organism>
<evidence type="ECO:0000256" key="4">
    <source>
        <dbReference type="ARBA" id="ARBA00022729"/>
    </source>
</evidence>
<dbReference type="SUPFAM" id="SSF53807">
    <property type="entry name" value="Helical backbone' metal receptor"/>
    <property type="match status" value="1"/>
</dbReference>
<dbReference type="HOGENOM" id="CLU_038034_10_1_11"/>
<dbReference type="eggNOG" id="COG0614">
    <property type="taxonomic scope" value="Bacteria"/>
</dbReference>
<evidence type="ECO:0000259" key="5">
    <source>
        <dbReference type="PROSITE" id="PS50983"/>
    </source>
</evidence>
<sequence length="316" mass="34154">MVAAAVLLTACGTSEPGADSEKDDKGGPVTVTDARGKEVKLKSPADRVVSLEWAETEMLVSLGVMPVGVAQSKEFGTWNTAVKLDKKVKDVGDRNEPSEDAISGLNPDLVITTSDRPDSTLKQLEKSVPVLVVKGSDAKSGNLKRMESDLDMIAEAVGRTDEADTLMEDFESKLAEGKKALGDAADTPFLMADGWDADGKISIRVHSTGSMYDEVATGLGLKNAWTKKVAYDKVWGLDTVDVEALSYLEDKKLKFMYDDSGKFGVFTKKLKGNKIWDSLTFVKDGETHKLPDGIWMFGGPKSGEQMIDAIVEVYTS</sequence>
<dbReference type="AlphaFoldDB" id="D3PYT9"/>
<dbReference type="STRING" id="446470.Snas_3867"/>
<dbReference type="Gene3D" id="3.40.50.1980">
    <property type="entry name" value="Nitrogenase molybdenum iron protein domain"/>
    <property type="match status" value="2"/>
</dbReference>
<dbReference type="InterPro" id="IPR002491">
    <property type="entry name" value="ABC_transptr_periplasmic_BD"/>
</dbReference>
<reference evidence="6 7" key="1">
    <citation type="journal article" date="2009" name="Stand. Genomic Sci.">
        <title>Complete genome sequence of Stackebrandtia nassauensis type strain (LLR-40K-21).</title>
        <authorList>
            <person name="Munk C."/>
            <person name="Lapidus A."/>
            <person name="Copeland A."/>
            <person name="Jando M."/>
            <person name="Mayilraj S."/>
            <person name="Glavina Del Rio T."/>
            <person name="Nolan M."/>
            <person name="Chen F."/>
            <person name="Lucas S."/>
            <person name="Tice H."/>
            <person name="Cheng J.F."/>
            <person name="Han C."/>
            <person name="Detter J.C."/>
            <person name="Bruce D."/>
            <person name="Goodwin L."/>
            <person name="Chain P."/>
            <person name="Pitluck S."/>
            <person name="Goker M."/>
            <person name="Ovchinikova G."/>
            <person name="Pati A."/>
            <person name="Ivanova N."/>
            <person name="Mavromatis K."/>
            <person name="Chen A."/>
            <person name="Palaniappan K."/>
            <person name="Land M."/>
            <person name="Hauser L."/>
            <person name="Chang Y.J."/>
            <person name="Jeffries C.D."/>
            <person name="Bristow J."/>
            <person name="Eisen J.A."/>
            <person name="Markowitz V."/>
            <person name="Hugenholtz P."/>
            <person name="Kyrpides N.C."/>
            <person name="Klenk H.P."/>
        </authorList>
    </citation>
    <scope>NUCLEOTIDE SEQUENCE [LARGE SCALE GENOMIC DNA]</scope>
    <source>
        <strain evidence="7">DSM 44728 / CIP 108903 / NRRL B-16338 / NBRC 102104 / LLR-40K-21</strain>
    </source>
</reference>
<dbReference type="Pfam" id="PF01497">
    <property type="entry name" value="Peripla_BP_2"/>
    <property type="match status" value="1"/>
</dbReference>
<keyword evidence="4" id="KW-0732">Signal</keyword>
<comment type="subcellular location">
    <subcellularLocation>
        <location evidence="1">Cell envelope</location>
    </subcellularLocation>
</comment>
<evidence type="ECO:0000256" key="3">
    <source>
        <dbReference type="ARBA" id="ARBA00022448"/>
    </source>
</evidence>
<dbReference type="InterPro" id="IPR051313">
    <property type="entry name" value="Bact_iron-sidero_bind"/>
</dbReference>
<keyword evidence="3" id="KW-0813">Transport</keyword>
<dbReference type="CDD" id="cd01146">
    <property type="entry name" value="FhuD"/>
    <property type="match status" value="1"/>
</dbReference>
<dbReference type="KEGG" id="sna:Snas_3867"/>
<dbReference type="PANTHER" id="PTHR30532:SF1">
    <property type="entry name" value="IRON(3+)-HYDROXAMATE-BINDING PROTEIN FHUD"/>
    <property type="match status" value="1"/>
</dbReference>
<dbReference type="GO" id="GO:1901678">
    <property type="term" value="P:iron coordination entity transport"/>
    <property type="evidence" value="ECO:0007669"/>
    <property type="project" value="UniProtKB-ARBA"/>
</dbReference>
<evidence type="ECO:0000313" key="6">
    <source>
        <dbReference type="EMBL" id="ADD43522.1"/>
    </source>
</evidence>
<dbReference type="GO" id="GO:0030288">
    <property type="term" value="C:outer membrane-bounded periplasmic space"/>
    <property type="evidence" value="ECO:0007669"/>
    <property type="project" value="TreeGrafter"/>
</dbReference>
<keyword evidence="7" id="KW-1185">Reference proteome</keyword>
<evidence type="ECO:0000256" key="1">
    <source>
        <dbReference type="ARBA" id="ARBA00004196"/>
    </source>
</evidence>